<dbReference type="EMBL" id="HBUE01132558">
    <property type="protein sequence ID" value="CAG6497135.1"/>
    <property type="molecule type" value="Transcribed_RNA"/>
</dbReference>
<name>A0A8D8IVU0_CULPI</name>
<evidence type="ECO:0000313" key="1">
    <source>
        <dbReference type="EMBL" id="CAG6562265.1"/>
    </source>
</evidence>
<dbReference type="EMBL" id="HBUE01132556">
    <property type="protein sequence ID" value="CAG6497132.1"/>
    <property type="molecule type" value="Transcribed_RNA"/>
</dbReference>
<accession>A0A8D8IVU0</accession>
<sequence length="131" mass="15124">MICLPFRQDFKTGHEPKLHGHGEKYHFQPVESLTTFYRKRFSLRVPRSSRANHYNAEATRGQKTNIPNINKFNVFHPKSGISNPKTKSKEVSLSLRRDGCERELIKNKAKILPVDEGTLFLSTHTITHTHT</sequence>
<proteinExistence type="predicted"/>
<dbReference type="EMBL" id="HBUE01162264">
    <property type="protein sequence ID" value="CAG6510860.1"/>
    <property type="molecule type" value="Transcribed_RNA"/>
</dbReference>
<reference evidence="1" key="1">
    <citation type="submission" date="2021-05" db="EMBL/GenBank/DDBJ databases">
        <authorList>
            <person name="Alioto T."/>
            <person name="Alioto T."/>
            <person name="Gomez Garrido J."/>
        </authorList>
    </citation>
    <scope>NUCLEOTIDE SEQUENCE</scope>
</reference>
<dbReference type="AlphaFoldDB" id="A0A8D8IVU0"/>
<protein>
    <submittedName>
        <fullName evidence="1">(northern house mosquito) hypothetical protein</fullName>
    </submittedName>
</protein>
<dbReference type="EMBL" id="HBUE01267454">
    <property type="protein sequence ID" value="CAG6562265.1"/>
    <property type="molecule type" value="Transcribed_RNA"/>
</dbReference>
<organism evidence="1">
    <name type="scientific">Culex pipiens</name>
    <name type="common">House mosquito</name>
    <dbReference type="NCBI Taxonomy" id="7175"/>
    <lineage>
        <taxon>Eukaryota</taxon>
        <taxon>Metazoa</taxon>
        <taxon>Ecdysozoa</taxon>
        <taxon>Arthropoda</taxon>
        <taxon>Hexapoda</taxon>
        <taxon>Insecta</taxon>
        <taxon>Pterygota</taxon>
        <taxon>Neoptera</taxon>
        <taxon>Endopterygota</taxon>
        <taxon>Diptera</taxon>
        <taxon>Nematocera</taxon>
        <taxon>Culicoidea</taxon>
        <taxon>Culicidae</taxon>
        <taxon>Culicinae</taxon>
        <taxon>Culicini</taxon>
        <taxon>Culex</taxon>
        <taxon>Culex</taxon>
    </lineage>
</organism>